<dbReference type="InterPro" id="IPR028995">
    <property type="entry name" value="Glyco_hydro_57/38_cen_sf"/>
</dbReference>
<dbReference type="Gene3D" id="2.70.98.30">
    <property type="entry name" value="Golgi alpha-mannosidase II, domain 4"/>
    <property type="match status" value="1"/>
</dbReference>
<comment type="catalytic activity">
    <reaction evidence="1">
        <text>Hydrolysis of terminal, non-reducing alpha-D-mannose residues in alpha-D-mannosides.</text>
        <dbReference type="EC" id="3.2.1.24"/>
    </reaction>
</comment>
<dbReference type="OrthoDB" id="10261055at2759"/>
<reference evidence="10 11" key="1">
    <citation type="journal article" date="2012" name="PLoS Pathog.">
        <title>Diverse lifestyles and strategies of plant pathogenesis encoded in the genomes of eighteen Dothideomycetes fungi.</title>
        <authorList>
            <person name="Ohm R.A."/>
            <person name="Feau N."/>
            <person name="Henrissat B."/>
            <person name="Schoch C.L."/>
            <person name="Horwitz B.A."/>
            <person name="Barry K.W."/>
            <person name="Condon B.J."/>
            <person name="Copeland A.C."/>
            <person name="Dhillon B."/>
            <person name="Glaser F."/>
            <person name="Hesse C.N."/>
            <person name="Kosti I."/>
            <person name="LaButti K."/>
            <person name="Lindquist E.A."/>
            <person name="Lucas S."/>
            <person name="Salamov A.A."/>
            <person name="Bradshaw R.E."/>
            <person name="Ciuffetti L."/>
            <person name="Hamelin R.C."/>
            <person name="Kema G.H.J."/>
            <person name="Lawrence C."/>
            <person name="Scott J.A."/>
            <person name="Spatafora J.W."/>
            <person name="Turgeon B.G."/>
            <person name="de Wit P.J.G.M."/>
            <person name="Zhong S."/>
            <person name="Goodwin S.B."/>
            <person name="Grigoriev I.V."/>
        </authorList>
    </citation>
    <scope>NUCLEOTIDE SEQUENCE [LARGE SCALE GENOMIC DNA]</scope>
    <source>
        <strain evidence="11">28A</strain>
    </source>
</reference>
<dbReference type="Gene3D" id="1.20.1270.50">
    <property type="entry name" value="Glycoside hydrolase family 38, central domain"/>
    <property type="match status" value="1"/>
</dbReference>
<dbReference type="InterPro" id="IPR054723">
    <property type="entry name" value="Ams1-like_N"/>
</dbReference>
<dbReference type="RefSeq" id="XP_008023468.1">
    <property type="nucleotide sequence ID" value="XM_008025277.1"/>
</dbReference>
<dbReference type="GO" id="GO:0004559">
    <property type="term" value="F:alpha-mannosidase activity"/>
    <property type="evidence" value="ECO:0007669"/>
    <property type="project" value="UniProtKB-EC"/>
</dbReference>
<comment type="similarity">
    <text evidence="2">Belongs to the glycosyl hydrolase 38 family.</text>
</comment>
<dbReference type="FunFam" id="3.20.110.10:FF:000002">
    <property type="entry name" value="alpha-mannosidase 2C1 isoform X1"/>
    <property type="match status" value="1"/>
</dbReference>
<dbReference type="AlphaFoldDB" id="R0KLG4"/>
<dbReference type="EC" id="3.2.1.24" evidence="3"/>
<gene>
    <name evidence="10" type="ORF">SETTUDRAFT_176237</name>
</gene>
<dbReference type="InterPro" id="IPR027291">
    <property type="entry name" value="Glyco_hydro_38_N_sf"/>
</dbReference>
<dbReference type="GO" id="GO:0000329">
    <property type="term" value="C:fungal-type vacuole membrane"/>
    <property type="evidence" value="ECO:0007669"/>
    <property type="project" value="TreeGrafter"/>
</dbReference>
<evidence type="ECO:0000256" key="2">
    <source>
        <dbReference type="ARBA" id="ARBA00009792"/>
    </source>
</evidence>
<keyword evidence="6" id="KW-0326">Glycosidase</keyword>
<dbReference type="SMART" id="SM00872">
    <property type="entry name" value="Alpha-mann_mid"/>
    <property type="match status" value="1"/>
</dbReference>
<dbReference type="SUPFAM" id="SSF74650">
    <property type="entry name" value="Galactose mutarotase-like"/>
    <property type="match status" value="1"/>
</dbReference>
<dbReference type="GO" id="GO:0046872">
    <property type="term" value="F:metal ion binding"/>
    <property type="evidence" value="ECO:0007669"/>
    <property type="project" value="UniProtKB-KW"/>
</dbReference>
<dbReference type="GeneID" id="19401455"/>
<name>R0KLG4_EXST2</name>
<dbReference type="GO" id="GO:0030246">
    <property type="term" value="F:carbohydrate binding"/>
    <property type="evidence" value="ECO:0007669"/>
    <property type="project" value="InterPro"/>
</dbReference>
<sequence>MGGESHRNMPVPVAKDYPKLAEGPVGQQIHSIYQSRLRQFFDGGQYRGQNLIGKLTEATTSGPEWIKLSVYSPPDLSRPLFKEATSHEFHPTKVGESFGPSWSTHWFKIQLTLPEHMLDKEHLEFVWDADNEGLIWTEDGHTVHGLTGGGERTQWILPKEFRDGKEHTFYIEMACNGMFGNAPGGDSIQPPNPNKYYRLHTVEVQAVNLDARALYFDFWEISDAAREFPSDSTQIHDAQQVCNRIMDTFIAGNGSRESIRAARKIAAEYIGNDVDSHKVYETDQEAIVHGIGYCHIDTCWLWPFDETKRKVNRSWSNQCDLIDRYPELRFCCSQPQQYKWLEQYYPSTFDRVKKKVKEGSFQPIGGSWIEHDTNLPGGESLIRQFLYGQRYFESRFGQRCRTFWLPDTFGYSTQLPQICRISGMTRFLTQKLSWNNINTFPHTTFNWVALDNSQVICHMPPSETYTGEANFGDVKRSVTQHKSLDQDKSSLLIFGKGDGGGGPTWQHLEKLRRCRGMSDTAGLLPRLKLGDSADDFFDRLEKNVENGTKLVTWYGELYFELHRGTYTTQANNKRNNRKSEIMLRDIEYLATLATIKSGFGKKTPYMYPKKELDDMWEDVLLCQFHDCLPGSSIEICYDDSDRIYANVFATGERLLSDALAELGFGDETTWNEDTKLMALNTLPWNRTEIIKLPSTASQSRYGLGETRYGLAHRDGSQKGLGALEIRPLTSDHPAHTASIKQVDFNVYEMRNSQFVVQVTDGTITSLYDNHAQRELIPKGAKAAQYVIFDDKPLYWQAWDVEVYHLESRKELEANKVTVTENSPYRVSLQIETQISDKSWIKTTMSLPAVSTAASAIEFDAEIEWHETMRFLKVEFPVDIVNTEASYETQFGIVRRPTHYNTSWDMAKFEVCCHKWADLSEATYGISILNDNKYGFATVGNVMRLSLLRAPKAPDGHADMGTHQTRYAMFPHTGGLDQRTVRKAFEFNNPLKIVGHNAAQPTPLSAALLNPFHIYSADNLVLDTIKRGEDDEDVSRGELPVKPGHCVILRVYDSLGGKSRGLLTWGDLKVKRVVKVNALEDEYDDGKSELQIGVFATGEGDDEQEGVQIDVRAFEVASYKVVLA</sequence>
<dbReference type="Pfam" id="PF07748">
    <property type="entry name" value="Glyco_hydro_38C"/>
    <property type="match status" value="1"/>
</dbReference>
<dbReference type="FunFam" id="2.70.98.30:FF:000001">
    <property type="entry name" value="alpha-mannosidase 2C1 isoform X2"/>
    <property type="match status" value="1"/>
</dbReference>
<evidence type="ECO:0000256" key="6">
    <source>
        <dbReference type="ARBA" id="ARBA00023295"/>
    </source>
</evidence>
<dbReference type="GO" id="GO:0006013">
    <property type="term" value="P:mannose metabolic process"/>
    <property type="evidence" value="ECO:0007669"/>
    <property type="project" value="InterPro"/>
</dbReference>
<keyword evidence="11" id="KW-1185">Reference proteome</keyword>
<comment type="function">
    <text evidence="7">Degrades free oligosaccharides in the vacuole.</text>
</comment>
<keyword evidence="4" id="KW-0479">Metal-binding</keyword>
<protein>
    <recommendedName>
        <fullName evidence="8">Alpha-mannosidase</fullName>
        <ecNumber evidence="3">3.2.1.24</ecNumber>
    </recommendedName>
</protein>
<accession>R0KLG4</accession>
<dbReference type="STRING" id="671987.R0KLG4"/>
<dbReference type="CDD" id="cd10812">
    <property type="entry name" value="GH38N_AMII_ScAms1_like"/>
    <property type="match status" value="1"/>
</dbReference>
<evidence type="ECO:0000256" key="5">
    <source>
        <dbReference type="ARBA" id="ARBA00022801"/>
    </source>
</evidence>
<dbReference type="InterPro" id="IPR015341">
    <property type="entry name" value="Glyco_hydro_38_cen"/>
</dbReference>
<dbReference type="SUPFAM" id="SSF88713">
    <property type="entry name" value="Glycoside hydrolase/deacetylase"/>
    <property type="match status" value="1"/>
</dbReference>
<dbReference type="PANTHER" id="PTHR46017">
    <property type="entry name" value="ALPHA-MANNOSIDASE 2C1"/>
    <property type="match status" value="1"/>
</dbReference>
<dbReference type="eggNOG" id="KOG4342">
    <property type="taxonomic scope" value="Eukaryota"/>
</dbReference>
<keyword evidence="5 10" id="KW-0378">Hydrolase</keyword>
<evidence type="ECO:0000256" key="7">
    <source>
        <dbReference type="ARBA" id="ARBA00054985"/>
    </source>
</evidence>
<dbReference type="PANTHER" id="PTHR46017:SF1">
    <property type="entry name" value="ALPHA-MANNOSIDASE 2C1"/>
    <property type="match status" value="1"/>
</dbReference>
<evidence type="ECO:0000256" key="3">
    <source>
        <dbReference type="ARBA" id="ARBA00012752"/>
    </source>
</evidence>
<feature type="domain" description="Glycoside hydrolase family 38 central" evidence="9">
    <location>
        <begin position="560"/>
        <end position="644"/>
    </location>
</feature>
<reference evidence="10 11" key="2">
    <citation type="journal article" date="2013" name="PLoS Genet.">
        <title>Comparative genome structure, secondary metabolite, and effector coding capacity across Cochliobolus pathogens.</title>
        <authorList>
            <person name="Condon B.J."/>
            <person name="Leng Y."/>
            <person name="Wu D."/>
            <person name="Bushley K.E."/>
            <person name="Ohm R.A."/>
            <person name="Otillar R."/>
            <person name="Martin J."/>
            <person name="Schackwitz W."/>
            <person name="Grimwood J."/>
            <person name="MohdZainudin N."/>
            <person name="Xue C."/>
            <person name="Wang R."/>
            <person name="Manning V.A."/>
            <person name="Dhillon B."/>
            <person name="Tu Z.J."/>
            <person name="Steffenson B.J."/>
            <person name="Salamov A."/>
            <person name="Sun H."/>
            <person name="Lowry S."/>
            <person name="LaButti K."/>
            <person name="Han J."/>
            <person name="Copeland A."/>
            <person name="Lindquist E."/>
            <person name="Barry K."/>
            <person name="Schmutz J."/>
            <person name="Baker S.E."/>
            <person name="Ciuffetti L.M."/>
            <person name="Grigoriev I.V."/>
            <person name="Zhong S."/>
            <person name="Turgeon B.G."/>
        </authorList>
    </citation>
    <scope>NUCLEOTIDE SEQUENCE [LARGE SCALE GENOMIC DNA]</scope>
    <source>
        <strain evidence="11">28A</strain>
    </source>
</reference>
<dbReference type="Proteomes" id="UP000016935">
    <property type="component" value="Unassembled WGS sequence"/>
</dbReference>
<dbReference type="FunFam" id="1.20.1270.50:FF:000004">
    <property type="entry name" value="alpha-mannosidase 2C1 isoform X1"/>
    <property type="match status" value="1"/>
</dbReference>
<dbReference type="InterPro" id="IPR011330">
    <property type="entry name" value="Glyco_hydro/deAcase_b/a-brl"/>
</dbReference>
<dbReference type="SUPFAM" id="SSF88688">
    <property type="entry name" value="Families 57/38 glycoside transferase middle domain"/>
    <property type="match status" value="1"/>
</dbReference>
<dbReference type="HOGENOM" id="CLU_003442_0_1_1"/>
<evidence type="ECO:0000313" key="10">
    <source>
        <dbReference type="EMBL" id="EOA88802.1"/>
    </source>
</evidence>
<dbReference type="Pfam" id="PF22907">
    <property type="entry name" value="Ams1-like_1st"/>
    <property type="match status" value="1"/>
</dbReference>
<dbReference type="InterPro" id="IPR037094">
    <property type="entry name" value="Glyco_hydro_38_cen_sf"/>
</dbReference>
<dbReference type="EMBL" id="KB908526">
    <property type="protein sequence ID" value="EOA88802.1"/>
    <property type="molecule type" value="Genomic_DNA"/>
</dbReference>
<organism evidence="10 11">
    <name type="scientific">Exserohilum turcicum (strain 28A)</name>
    <name type="common">Northern leaf blight fungus</name>
    <name type="synonym">Setosphaeria turcica</name>
    <dbReference type="NCBI Taxonomy" id="671987"/>
    <lineage>
        <taxon>Eukaryota</taxon>
        <taxon>Fungi</taxon>
        <taxon>Dikarya</taxon>
        <taxon>Ascomycota</taxon>
        <taxon>Pezizomycotina</taxon>
        <taxon>Dothideomycetes</taxon>
        <taxon>Pleosporomycetidae</taxon>
        <taxon>Pleosporales</taxon>
        <taxon>Pleosporineae</taxon>
        <taxon>Pleosporaceae</taxon>
        <taxon>Exserohilum</taxon>
    </lineage>
</organism>
<dbReference type="InterPro" id="IPR000602">
    <property type="entry name" value="Glyco_hydro_38_N"/>
</dbReference>
<evidence type="ECO:0000256" key="1">
    <source>
        <dbReference type="ARBA" id="ARBA00000365"/>
    </source>
</evidence>
<dbReference type="Pfam" id="PF01074">
    <property type="entry name" value="Glyco_hydro_38N"/>
    <property type="match status" value="1"/>
</dbReference>
<dbReference type="Pfam" id="PF09261">
    <property type="entry name" value="Alpha-mann_mid"/>
    <property type="match status" value="1"/>
</dbReference>
<evidence type="ECO:0000256" key="8">
    <source>
        <dbReference type="ARBA" id="ARBA00071615"/>
    </source>
</evidence>
<proteinExistence type="inferred from homology"/>
<evidence type="ECO:0000313" key="11">
    <source>
        <dbReference type="Proteomes" id="UP000016935"/>
    </source>
</evidence>
<evidence type="ECO:0000259" key="9">
    <source>
        <dbReference type="SMART" id="SM00872"/>
    </source>
</evidence>
<evidence type="ECO:0000256" key="4">
    <source>
        <dbReference type="ARBA" id="ARBA00022723"/>
    </source>
</evidence>
<dbReference type="InterPro" id="IPR011682">
    <property type="entry name" value="Glyco_hydro_38_C"/>
</dbReference>
<dbReference type="Gene3D" id="3.20.110.10">
    <property type="entry name" value="Glycoside hydrolase 38, N terminal domain"/>
    <property type="match status" value="1"/>
</dbReference>
<dbReference type="InterPro" id="IPR011013">
    <property type="entry name" value="Gal_mutarotase_sf_dom"/>
</dbReference>
<dbReference type="GO" id="GO:0009313">
    <property type="term" value="P:oligosaccharide catabolic process"/>
    <property type="evidence" value="ECO:0007669"/>
    <property type="project" value="TreeGrafter"/>
</dbReference>